<dbReference type="EMBL" id="MU826854">
    <property type="protein sequence ID" value="KAJ7370924.1"/>
    <property type="molecule type" value="Genomic_DNA"/>
</dbReference>
<dbReference type="AlphaFoldDB" id="A0A9W9YY81"/>
<name>A0A9W9YY81_9CNID</name>
<evidence type="ECO:0000256" key="1">
    <source>
        <dbReference type="SAM" id="SignalP"/>
    </source>
</evidence>
<dbReference type="Proteomes" id="UP001163046">
    <property type="component" value="Unassembled WGS sequence"/>
</dbReference>
<evidence type="ECO:0000313" key="2">
    <source>
        <dbReference type="EMBL" id="KAJ7370924.1"/>
    </source>
</evidence>
<sequence>MMKTALSCILLLLLSSLLVEGFVPFNSGKRKMRDQDVDRNVELTSHNNGKRVMQEQRDSQYKRILCLYAREVDCDGELLEK</sequence>
<keyword evidence="3" id="KW-1185">Reference proteome</keyword>
<feature type="chain" id="PRO_5040995050" evidence="1">
    <location>
        <begin position="22"/>
        <end position="81"/>
    </location>
</feature>
<keyword evidence="1" id="KW-0732">Signal</keyword>
<accession>A0A9W9YY81</accession>
<feature type="signal peptide" evidence="1">
    <location>
        <begin position="1"/>
        <end position="21"/>
    </location>
</feature>
<dbReference type="OrthoDB" id="10466654at2759"/>
<gene>
    <name evidence="2" type="ORF">OS493_028999</name>
</gene>
<proteinExistence type="predicted"/>
<protein>
    <submittedName>
        <fullName evidence="2">Uncharacterized protein</fullName>
    </submittedName>
</protein>
<organism evidence="2 3">
    <name type="scientific">Desmophyllum pertusum</name>
    <dbReference type="NCBI Taxonomy" id="174260"/>
    <lineage>
        <taxon>Eukaryota</taxon>
        <taxon>Metazoa</taxon>
        <taxon>Cnidaria</taxon>
        <taxon>Anthozoa</taxon>
        <taxon>Hexacorallia</taxon>
        <taxon>Scleractinia</taxon>
        <taxon>Caryophylliina</taxon>
        <taxon>Caryophylliidae</taxon>
        <taxon>Desmophyllum</taxon>
    </lineage>
</organism>
<evidence type="ECO:0000313" key="3">
    <source>
        <dbReference type="Proteomes" id="UP001163046"/>
    </source>
</evidence>
<comment type="caution">
    <text evidence="2">The sequence shown here is derived from an EMBL/GenBank/DDBJ whole genome shotgun (WGS) entry which is preliminary data.</text>
</comment>
<reference evidence="2" key="1">
    <citation type="submission" date="2023-01" db="EMBL/GenBank/DDBJ databases">
        <title>Genome assembly of the deep-sea coral Lophelia pertusa.</title>
        <authorList>
            <person name="Herrera S."/>
            <person name="Cordes E."/>
        </authorList>
    </citation>
    <scope>NUCLEOTIDE SEQUENCE</scope>
    <source>
        <strain evidence="2">USNM1676648</strain>
        <tissue evidence="2">Polyp</tissue>
    </source>
</reference>